<keyword evidence="12" id="KW-0067">ATP-binding</keyword>
<comment type="catalytic activity">
    <reaction evidence="16">
        <text>L-tyrosyl-[protein] + ATP = O-phospho-L-tyrosyl-[protein] + ADP + H(+)</text>
        <dbReference type="Rhea" id="RHEA:10596"/>
        <dbReference type="Rhea" id="RHEA-COMP:10136"/>
        <dbReference type="Rhea" id="RHEA-COMP:20101"/>
        <dbReference type="ChEBI" id="CHEBI:15378"/>
        <dbReference type="ChEBI" id="CHEBI:30616"/>
        <dbReference type="ChEBI" id="CHEBI:46858"/>
        <dbReference type="ChEBI" id="CHEBI:61978"/>
        <dbReference type="ChEBI" id="CHEBI:456216"/>
        <dbReference type="EC" id="2.7.10.2"/>
    </reaction>
</comment>
<dbReference type="EMBL" id="BHYM01000002">
    <property type="protein sequence ID" value="GCE36403.1"/>
    <property type="molecule type" value="Genomic_DNA"/>
</dbReference>
<keyword evidence="7" id="KW-0997">Cell inner membrane</keyword>
<feature type="compositionally biased region" description="Polar residues" evidence="17">
    <location>
        <begin position="227"/>
        <end position="236"/>
    </location>
</feature>
<evidence type="ECO:0000313" key="23">
    <source>
        <dbReference type="Proteomes" id="UP000287519"/>
    </source>
</evidence>
<evidence type="ECO:0000256" key="15">
    <source>
        <dbReference type="ARBA" id="ARBA00023137"/>
    </source>
</evidence>
<dbReference type="PANTHER" id="PTHR32309">
    <property type="entry name" value="TYROSINE-PROTEIN KINASE"/>
    <property type="match status" value="1"/>
</dbReference>
<dbReference type="GO" id="GO:0004715">
    <property type="term" value="F:non-membrane spanning protein tyrosine kinase activity"/>
    <property type="evidence" value="ECO:0007669"/>
    <property type="project" value="UniProtKB-EC"/>
</dbReference>
<name>A0A402BYA7_RHOWR</name>
<evidence type="ECO:0000256" key="7">
    <source>
        <dbReference type="ARBA" id="ARBA00022519"/>
    </source>
</evidence>
<gene>
    <name evidence="22" type="ORF">Rhow_001769</name>
</gene>
<evidence type="ECO:0000256" key="13">
    <source>
        <dbReference type="ARBA" id="ARBA00022989"/>
    </source>
</evidence>
<evidence type="ECO:0000256" key="3">
    <source>
        <dbReference type="ARBA" id="ARBA00007316"/>
    </source>
</evidence>
<evidence type="ECO:0000256" key="9">
    <source>
        <dbReference type="ARBA" id="ARBA00022692"/>
    </source>
</evidence>
<dbReference type="Pfam" id="PF02706">
    <property type="entry name" value="Wzz"/>
    <property type="match status" value="1"/>
</dbReference>
<evidence type="ECO:0000256" key="16">
    <source>
        <dbReference type="ARBA" id="ARBA00051245"/>
    </source>
</evidence>
<protein>
    <recommendedName>
        <fullName evidence="5">non-specific protein-tyrosine kinase</fullName>
        <ecNumber evidence="5">2.7.10.2</ecNumber>
    </recommendedName>
</protein>
<organism evidence="22 23">
    <name type="scientific">Rhodococcus wratislaviensis</name>
    <name type="common">Tsukamurella wratislaviensis</name>
    <dbReference type="NCBI Taxonomy" id="44752"/>
    <lineage>
        <taxon>Bacteria</taxon>
        <taxon>Bacillati</taxon>
        <taxon>Actinomycetota</taxon>
        <taxon>Actinomycetes</taxon>
        <taxon>Mycobacteriales</taxon>
        <taxon>Nocardiaceae</taxon>
        <taxon>Rhodococcus</taxon>
    </lineage>
</organism>
<comment type="similarity">
    <text evidence="2">Belongs to the CpsC/CapA family.</text>
</comment>
<keyword evidence="13 18" id="KW-1133">Transmembrane helix</keyword>
<accession>A0A402BYA7</accession>
<evidence type="ECO:0000256" key="4">
    <source>
        <dbReference type="ARBA" id="ARBA00008883"/>
    </source>
</evidence>
<evidence type="ECO:0000256" key="11">
    <source>
        <dbReference type="ARBA" id="ARBA00022777"/>
    </source>
</evidence>
<keyword evidence="9 18" id="KW-0812">Transmembrane</keyword>
<feature type="domain" description="AAA" evidence="20">
    <location>
        <begin position="268"/>
        <end position="393"/>
    </location>
</feature>
<evidence type="ECO:0000256" key="10">
    <source>
        <dbReference type="ARBA" id="ARBA00022741"/>
    </source>
</evidence>
<evidence type="ECO:0000256" key="18">
    <source>
        <dbReference type="SAM" id="Phobius"/>
    </source>
</evidence>
<dbReference type="InterPro" id="IPR005702">
    <property type="entry name" value="Wzc-like_C"/>
</dbReference>
<evidence type="ECO:0000256" key="6">
    <source>
        <dbReference type="ARBA" id="ARBA00022475"/>
    </source>
</evidence>
<dbReference type="AlphaFoldDB" id="A0A402BYA7"/>
<dbReference type="InterPro" id="IPR003856">
    <property type="entry name" value="LPS_length_determ_N"/>
</dbReference>
<dbReference type="InterPro" id="IPR032807">
    <property type="entry name" value="GNVR"/>
</dbReference>
<proteinExistence type="inferred from homology"/>
<keyword evidence="23" id="KW-1185">Reference proteome</keyword>
<dbReference type="OrthoDB" id="9812433at2"/>
<comment type="caution">
    <text evidence="22">The sequence shown here is derived from an EMBL/GenBank/DDBJ whole genome shotgun (WGS) entry which is preliminary data.</text>
</comment>
<evidence type="ECO:0000313" key="22">
    <source>
        <dbReference type="EMBL" id="GCE36403.1"/>
    </source>
</evidence>
<evidence type="ECO:0000259" key="19">
    <source>
        <dbReference type="Pfam" id="PF02706"/>
    </source>
</evidence>
<dbReference type="InterPro" id="IPR025669">
    <property type="entry name" value="AAA_dom"/>
</dbReference>
<comment type="subcellular location">
    <subcellularLocation>
        <location evidence="1">Cell inner membrane</location>
        <topology evidence="1">Multi-pass membrane protein</topology>
    </subcellularLocation>
</comment>
<dbReference type="InterPro" id="IPR050445">
    <property type="entry name" value="Bact_polysacc_biosynth/exp"/>
</dbReference>
<keyword evidence="6" id="KW-1003">Cell membrane</keyword>
<comment type="similarity">
    <text evidence="3">Belongs to the CpsD/CapB family.</text>
</comment>
<evidence type="ECO:0000256" key="2">
    <source>
        <dbReference type="ARBA" id="ARBA00006683"/>
    </source>
</evidence>
<dbReference type="GO" id="GO:0005524">
    <property type="term" value="F:ATP binding"/>
    <property type="evidence" value="ECO:0007669"/>
    <property type="project" value="UniProtKB-KW"/>
</dbReference>
<feature type="transmembrane region" description="Helical" evidence="18">
    <location>
        <begin position="12"/>
        <end position="35"/>
    </location>
</feature>
<feature type="domain" description="Polysaccharide chain length determinant N-terminal" evidence="19">
    <location>
        <begin position="5"/>
        <end position="82"/>
    </location>
</feature>
<keyword evidence="11 22" id="KW-0418">Kinase</keyword>
<dbReference type="GO" id="GO:0005886">
    <property type="term" value="C:plasma membrane"/>
    <property type="evidence" value="ECO:0007669"/>
    <property type="project" value="UniProtKB-SubCell"/>
</dbReference>
<evidence type="ECO:0000259" key="20">
    <source>
        <dbReference type="Pfam" id="PF13614"/>
    </source>
</evidence>
<dbReference type="SUPFAM" id="SSF52540">
    <property type="entry name" value="P-loop containing nucleoside triphosphate hydrolases"/>
    <property type="match status" value="1"/>
</dbReference>
<dbReference type="Pfam" id="PF13614">
    <property type="entry name" value="AAA_31"/>
    <property type="match status" value="1"/>
</dbReference>
<dbReference type="Proteomes" id="UP000287519">
    <property type="component" value="Unassembled WGS sequence"/>
</dbReference>
<dbReference type="NCBIfam" id="TIGR01007">
    <property type="entry name" value="eps_fam"/>
    <property type="match status" value="1"/>
</dbReference>
<dbReference type="RefSeq" id="WP_124389315.1">
    <property type="nucleotide sequence ID" value="NZ_BHYM01000002.1"/>
</dbReference>
<keyword evidence="15" id="KW-0829">Tyrosine-protein kinase</keyword>
<keyword evidence="8" id="KW-0808">Transferase</keyword>
<comment type="similarity">
    <text evidence="4">Belongs to the etk/wzc family.</text>
</comment>
<reference evidence="22 23" key="1">
    <citation type="submission" date="2018-11" db="EMBL/GenBank/DDBJ databases">
        <title>Microbial catabolism of amino acid.</title>
        <authorList>
            <person name="Hibi M."/>
            <person name="Ogawa J."/>
        </authorList>
    </citation>
    <scope>NUCLEOTIDE SEQUENCE [LARGE SCALE GENOMIC DNA]</scope>
    <source>
        <strain evidence="22 23">C31-06</strain>
    </source>
</reference>
<dbReference type="PANTHER" id="PTHR32309:SF13">
    <property type="entry name" value="FERRIC ENTEROBACTIN TRANSPORT PROTEIN FEPE"/>
    <property type="match status" value="1"/>
</dbReference>
<dbReference type="EC" id="2.7.10.2" evidence="5"/>
<evidence type="ECO:0000256" key="17">
    <source>
        <dbReference type="SAM" id="MobiDB-lite"/>
    </source>
</evidence>
<evidence type="ECO:0000256" key="1">
    <source>
        <dbReference type="ARBA" id="ARBA00004429"/>
    </source>
</evidence>
<evidence type="ECO:0000256" key="12">
    <source>
        <dbReference type="ARBA" id="ARBA00022840"/>
    </source>
</evidence>
<sequence>MKFEDYLRILRAHWIIVATCVLLVTLGAVVASYLVTPRYAASTRLFVSVSGASSTPDVVDAQQRVTSYTQLLAGENLAQRTIDALNLNMSAKDLAAEVRATSTFESVLIDVTVEDASPGKAATVANELSNQFVQLVSELETPANGGQSAARVVVEHQASVPDAPVYPRKKLGVALGMALGLIAGAGLAILRDRMDNTVRSNRDVEEAAGSEVIGTLPYDDDRPGRTASDQSGIGSSAASLDLRTNLQFRDTAHPPRAFVVTSTSRDEGKTAIAVDIALALADAGMTVALIDGDARSPHLTTYLGLEDTVGVSDVLEGDAPLEKGLQQTRFDEITLLPAGQLPPKPSALLGSEAFQEIMAELRSQFDYVIVDSPPLFPFTDAAVLASHSDGVVLVARTGVTDRRQLADAVAKLRSLNLAVLGVVTVVRARRRRLLRRFRSERIEE</sequence>
<keyword evidence="14 18" id="KW-0472">Membrane</keyword>
<evidence type="ECO:0000256" key="8">
    <source>
        <dbReference type="ARBA" id="ARBA00022679"/>
    </source>
</evidence>
<feature type="region of interest" description="Disordered" evidence="17">
    <location>
        <begin position="201"/>
        <end position="236"/>
    </location>
</feature>
<keyword evidence="10" id="KW-0547">Nucleotide-binding</keyword>
<feature type="transmembrane region" description="Helical" evidence="18">
    <location>
        <begin position="171"/>
        <end position="190"/>
    </location>
</feature>
<evidence type="ECO:0000256" key="14">
    <source>
        <dbReference type="ARBA" id="ARBA00023136"/>
    </source>
</evidence>
<dbReference type="Pfam" id="PF13807">
    <property type="entry name" value="GNVR"/>
    <property type="match status" value="1"/>
</dbReference>
<evidence type="ECO:0000256" key="5">
    <source>
        <dbReference type="ARBA" id="ARBA00011903"/>
    </source>
</evidence>
<dbReference type="Gene3D" id="3.40.50.300">
    <property type="entry name" value="P-loop containing nucleotide triphosphate hydrolases"/>
    <property type="match status" value="1"/>
</dbReference>
<dbReference type="InterPro" id="IPR027417">
    <property type="entry name" value="P-loop_NTPase"/>
</dbReference>
<feature type="domain" description="Tyrosine-protein kinase G-rich" evidence="21">
    <location>
        <begin position="123"/>
        <end position="192"/>
    </location>
</feature>
<dbReference type="CDD" id="cd05387">
    <property type="entry name" value="BY-kinase"/>
    <property type="match status" value="1"/>
</dbReference>
<evidence type="ECO:0000259" key="21">
    <source>
        <dbReference type="Pfam" id="PF13807"/>
    </source>
</evidence>